<dbReference type="Pfam" id="PF13499">
    <property type="entry name" value="EF-hand_7"/>
    <property type="match status" value="1"/>
</dbReference>
<keyword evidence="7" id="KW-1185">Reference proteome</keyword>
<protein>
    <recommendedName>
        <fullName evidence="5">EF-hand domain-containing protein</fullName>
    </recommendedName>
</protein>
<keyword evidence="3" id="KW-0106">Calcium</keyword>
<evidence type="ECO:0000256" key="2">
    <source>
        <dbReference type="ARBA" id="ARBA00022737"/>
    </source>
</evidence>
<organism evidence="6 7">
    <name type="scientific">Macrostomum lignano</name>
    <dbReference type="NCBI Taxonomy" id="282301"/>
    <lineage>
        <taxon>Eukaryota</taxon>
        <taxon>Metazoa</taxon>
        <taxon>Spiralia</taxon>
        <taxon>Lophotrochozoa</taxon>
        <taxon>Platyhelminthes</taxon>
        <taxon>Rhabditophora</taxon>
        <taxon>Macrostomorpha</taxon>
        <taxon>Macrostomida</taxon>
        <taxon>Macrostomidae</taxon>
        <taxon>Macrostomum</taxon>
    </lineage>
</organism>
<dbReference type="Gene3D" id="1.10.238.10">
    <property type="entry name" value="EF-hand"/>
    <property type="match status" value="1"/>
</dbReference>
<comment type="caution">
    <text evidence="6">The sequence shown here is derived from an EMBL/GenBank/DDBJ whole genome shotgun (WGS) entry which is preliminary data.</text>
</comment>
<feature type="non-terminal residue" evidence="6">
    <location>
        <position position="1"/>
    </location>
</feature>
<dbReference type="GO" id="GO:0005509">
    <property type="term" value="F:calcium ion binding"/>
    <property type="evidence" value="ECO:0007669"/>
    <property type="project" value="InterPro"/>
</dbReference>
<dbReference type="InterPro" id="IPR052110">
    <property type="entry name" value="MCFD2-like"/>
</dbReference>
<accession>A0A267DHT8</accession>
<evidence type="ECO:0000256" key="4">
    <source>
        <dbReference type="SAM" id="SignalP"/>
    </source>
</evidence>
<sequence>YKAMSHLTSLPWTLILLTLASYALPTAVASGGDPMHVHDSAHMFSHMEHLSIKPKDGKELSEAEQEYYYFKMHDFDNNNKLDGLELMKSMLDHDEGKQVMSDTALEQAINEVLKDEDANGDGYIDYSEFVASQRKTEDPKSA</sequence>
<proteinExistence type="predicted"/>
<dbReference type="Proteomes" id="UP000215902">
    <property type="component" value="Unassembled WGS sequence"/>
</dbReference>
<keyword evidence="1 4" id="KW-0732">Signal</keyword>
<evidence type="ECO:0000256" key="3">
    <source>
        <dbReference type="ARBA" id="ARBA00022837"/>
    </source>
</evidence>
<dbReference type="PROSITE" id="PS00018">
    <property type="entry name" value="EF_HAND_1"/>
    <property type="match status" value="2"/>
</dbReference>
<evidence type="ECO:0000313" key="6">
    <source>
        <dbReference type="EMBL" id="PAA48214.1"/>
    </source>
</evidence>
<reference evidence="6 7" key="1">
    <citation type="submission" date="2017-06" db="EMBL/GenBank/DDBJ databases">
        <title>A platform for efficient transgenesis in Macrostomum lignano, a flatworm model organism for stem cell research.</title>
        <authorList>
            <person name="Berezikov E."/>
        </authorList>
    </citation>
    <scope>NUCLEOTIDE SEQUENCE [LARGE SCALE GENOMIC DNA]</scope>
    <source>
        <strain evidence="6">DV1</strain>
        <tissue evidence="6">Whole organism</tissue>
    </source>
</reference>
<dbReference type="AlphaFoldDB" id="A0A267DHT8"/>
<dbReference type="OrthoDB" id="289247at2759"/>
<dbReference type="CDD" id="cd00051">
    <property type="entry name" value="EFh"/>
    <property type="match status" value="1"/>
</dbReference>
<feature type="chain" id="PRO_5012740801" description="EF-hand domain-containing protein" evidence="4">
    <location>
        <begin position="30"/>
        <end position="142"/>
    </location>
</feature>
<dbReference type="STRING" id="282301.A0A267DHT8"/>
<dbReference type="PANTHER" id="PTHR23104">
    <property type="entry name" value="MULTIPLE COAGULATION FACTOR DEFICIENCY PROTEIN 2 NEURAL STEM CELL DERIVED NEURONAL SURVIVAL PROTEIN"/>
    <property type="match status" value="1"/>
</dbReference>
<gene>
    <name evidence="6" type="ORF">BOX15_Mlig017219g2</name>
</gene>
<evidence type="ECO:0000259" key="5">
    <source>
        <dbReference type="PROSITE" id="PS50222"/>
    </source>
</evidence>
<name>A0A267DHT8_9PLAT</name>
<feature type="domain" description="EF-hand" evidence="5">
    <location>
        <begin position="104"/>
        <end position="139"/>
    </location>
</feature>
<dbReference type="SUPFAM" id="SSF47473">
    <property type="entry name" value="EF-hand"/>
    <property type="match status" value="1"/>
</dbReference>
<evidence type="ECO:0000256" key="1">
    <source>
        <dbReference type="ARBA" id="ARBA00022729"/>
    </source>
</evidence>
<dbReference type="InterPro" id="IPR018247">
    <property type="entry name" value="EF_Hand_1_Ca_BS"/>
</dbReference>
<evidence type="ECO:0000313" key="7">
    <source>
        <dbReference type="Proteomes" id="UP000215902"/>
    </source>
</evidence>
<dbReference type="PANTHER" id="PTHR23104:SF17">
    <property type="entry name" value="EF-HAND DOMAIN-CONTAINING PROTEIN"/>
    <property type="match status" value="1"/>
</dbReference>
<keyword evidence="2" id="KW-0677">Repeat</keyword>
<feature type="signal peptide" evidence="4">
    <location>
        <begin position="1"/>
        <end position="29"/>
    </location>
</feature>
<dbReference type="EMBL" id="NIVC01004202">
    <property type="protein sequence ID" value="PAA48214.1"/>
    <property type="molecule type" value="Genomic_DNA"/>
</dbReference>
<dbReference type="PROSITE" id="PS50222">
    <property type="entry name" value="EF_HAND_2"/>
    <property type="match status" value="1"/>
</dbReference>
<dbReference type="InterPro" id="IPR011992">
    <property type="entry name" value="EF-hand-dom_pair"/>
</dbReference>
<dbReference type="InterPro" id="IPR002048">
    <property type="entry name" value="EF_hand_dom"/>
</dbReference>